<organism evidence="3">
    <name type="scientific">Dunaliella tertiolecta</name>
    <name type="common">Green alga</name>
    <dbReference type="NCBI Taxonomy" id="3047"/>
    <lineage>
        <taxon>Eukaryota</taxon>
        <taxon>Viridiplantae</taxon>
        <taxon>Chlorophyta</taxon>
        <taxon>core chlorophytes</taxon>
        <taxon>Chlorophyceae</taxon>
        <taxon>CS clade</taxon>
        <taxon>Chlamydomonadales</taxon>
        <taxon>Dunaliellaceae</taxon>
        <taxon>Dunaliella</taxon>
    </lineage>
</organism>
<evidence type="ECO:0000259" key="2">
    <source>
        <dbReference type="Pfam" id="PF17775"/>
    </source>
</evidence>
<feature type="region of interest" description="Disordered" evidence="1">
    <location>
        <begin position="1"/>
        <end position="33"/>
    </location>
</feature>
<dbReference type="InterPro" id="IPR032710">
    <property type="entry name" value="NTF2-like_dom_sf"/>
</dbReference>
<dbReference type="SUPFAM" id="SSF54427">
    <property type="entry name" value="NTF2-like"/>
    <property type="match status" value="1"/>
</dbReference>
<evidence type="ECO:0000256" key="1">
    <source>
        <dbReference type="SAM" id="MobiDB-lite"/>
    </source>
</evidence>
<feature type="region of interest" description="Disordered" evidence="1">
    <location>
        <begin position="231"/>
        <end position="253"/>
    </location>
</feature>
<gene>
    <name evidence="3" type="ORF">DTER00134_LOCUS22683</name>
</gene>
<dbReference type="InterPro" id="IPR048469">
    <property type="entry name" value="YchJ-like_M"/>
</dbReference>
<sequence length="253" mass="28193">MQTSGLAHSSIGLKNSSKHQAPQFPSWASHKHQHHLRLPVQSPSFDHASTPPQTCLSIRQGKRLICLPTAAGFGFGLKKDKKKEQCPCGSEQPLEACCKPYLDSSNGAFLTHPPSAEACLRARFTAYKLKNPKFVTKTTSTCNPARKGSVSADGQVKTTLEQDVKVSQAWIQYEALRILAHEHDAQSNEELFDIEVDIRQLFELETGKKIKNPPLQTVRETARFGMDEEGRWVSKGTKETNWDRESLQQKGPA</sequence>
<dbReference type="Pfam" id="PF17775">
    <property type="entry name" value="YchJ_M-like"/>
    <property type="match status" value="1"/>
</dbReference>
<accession>A0A7S3RB51</accession>
<dbReference type="AlphaFoldDB" id="A0A7S3RB51"/>
<name>A0A7S3RB51_DUNTE</name>
<feature type="compositionally biased region" description="Basic and acidic residues" evidence="1">
    <location>
        <begin position="231"/>
        <end position="247"/>
    </location>
</feature>
<proteinExistence type="predicted"/>
<dbReference type="Gene3D" id="3.10.450.50">
    <property type="match status" value="1"/>
</dbReference>
<feature type="domain" description="YchJ-like middle NTF2-like" evidence="2">
    <location>
        <begin position="115"/>
        <end position="233"/>
    </location>
</feature>
<feature type="compositionally biased region" description="Polar residues" evidence="1">
    <location>
        <begin position="1"/>
        <end position="20"/>
    </location>
</feature>
<dbReference type="EMBL" id="HBIP01037622">
    <property type="protein sequence ID" value="CAE0507606.1"/>
    <property type="molecule type" value="Transcribed_RNA"/>
</dbReference>
<reference evidence="3" key="1">
    <citation type="submission" date="2021-01" db="EMBL/GenBank/DDBJ databases">
        <authorList>
            <person name="Corre E."/>
            <person name="Pelletier E."/>
            <person name="Niang G."/>
            <person name="Scheremetjew M."/>
            <person name="Finn R."/>
            <person name="Kale V."/>
            <person name="Holt S."/>
            <person name="Cochrane G."/>
            <person name="Meng A."/>
            <person name="Brown T."/>
            <person name="Cohen L."/>
        </authorList>
    </citation>
    <scope>NUCLEOTIDE SEQUENCE</scope>
    <source>
        <strain evidence="3">CCMP1320</strain>
    </source>
</reference>
<protein>
    <recommendedName>
        <fullName evidence="2">YchJ-like middle NTF2-like domain-containing protein</fullName>
    </recommendedName>
</protein>
<evidence type="ECO:0000313" key="3">
    <source>
        <dbReference type="EMBL" id="CAE0507606.1"/>
    </source>
</evidence>